<dbReference type="Proteomes" id="UP000346198">
    <property type="component" value="Unassembled WGS sequence"/>
</dbReference>
<protein>
    <submittedName>
        <fullName evidence="4">Retaining alpha-galactosidase</fullName>
    </submittedName>
</protein>
<dbReference type="Pfam" id="PF14508">
    <property type="entry name" value="GH97_N"/>
    <property type="match status" value="1"/>
</dbReference>
<organism evidence="4 5">
    <name type="scientific">Pontiella sulfatireligans</name>
    <dbReference type="NCBI Taxonomy" id="2750658"/>
    <lineage>
        <taxon>Bacteria</taxon>
        <taxon>Pseudomonadati</taxon>
        <taxon>Kiritimatiellota</taxon>
        <taxon>Kiritimatiellia</taxon>
        <taxon>Kiritimatiellales</taxon>
        <taxon>Pontiellaceae</taxon>
        <taxon>Pontiella</taxon>
    </lineage>
</organism>
<dbReference type="Gene3D" id="2.70.98.10">
    <property type="match status" value="1"/>
</dbReference>
<evidence type="ECO:0000259" key="3">
    <source>
        <dbReference type="Pfam" id="PF14509"/>
    </source>
</evidence>
<dbReference type="InterPro" id="IPR029486">
    <property type="entry name" value="GH97_N"/>
</dbReference>
<dbReference type="InterPro" id="IPR014718">
    <property type="entry name" value="GH-type_carb-bd"/>
</dbReference>
<feature type="domain" description="Glycosyl-hydrolase 97 C-terminal oligomerisation" evidence="3">
    <location>
        <begin position="560"/>
        <end position="657"/>
    </location>
</feature>
<evidence type="ECO:0000313" key="5">
    <source>
        <dbReference type="Proteomes" id="UP000346198"/>
    </source>
</evidence>
<dbReference type="Gene3D" id="3.20.20.70">
    <property type="entry name" value="Aldolase class I"/>
    <property type="match status" value="1"/>
</dbReference>
<dbReference type="SUPFAM" id="SSF51445">
    <property type="entry name" value="(Trans)glycosidases"/>
    <property type="match status" value="1"/>
</dbReference>
<proteinExistence type="predicted"/>
<sequence>MPKHVIVLFGASIWLAFSNTGFAKPITLESPEKKASVLLSLAKGQPQWELDYNGHKVLKSSRLGLLLGEAWQGGFEVLGAETASADSIWKPVWGRCSEVRDHYNELTWKLLEKQGAKRRLDIVVRAYDAGVAIRYRLHGEGNVQLEADETRFAFTGDYTCWSANGERPNIGPVKLSEYKGSQFPLTVRVADDCYASVLEAAIFDHAFSQPKRIGPTEFQFAFHNKNEKGGELALPAETSWRVVLLGQTPGDLLTGNVMLNLNPPNVLKDSSWVKPGLAMWDWRAWGGKGDDGFVYNLDMASWRRMIDFASKHGIEYLVLDANWYGHEFDAKSDPMTSRDYIVYQPNPNSPKMGTKPAPENGDDSIDVPALIQYGKAHNVGVILYINDVARNNYDFDKTLATYHEWGAAGIKYGFMKRNGQDKVLTTREIVRQCAENQLLCDFHDGPVPPSGDERTYPNYVTREFCHAQADARSSFTPETFCTTVFCNMLAGPLDMCNGFMTLTDLEKERPKVFRPINSTVVAEAARVLITFSGLAYLPDTPESYESKADLFEFIARLPMTWDETRILNGEIGQHITTARRSGRTWYIASCCDETGAELLIDLNFLEEGTAYTATLFEDTEKTHFKTNKESYRVRNISLKKGDRITARLAPGGGHCMIVEIEK</sequence>
<dbReference type="InterPro" id="IPR013785">
    <property type="entry name" value="Aldolase_TIM"/>
</dbReference>
<dbReference type="EMBL" id="CAAHFH010000001">
    <property type="protein sequence ID" value="VGO18700.1"/>
    <property type="molecule type" value="Genomic_DNA"/>
</dbReference>
<feature type="domain" description="Glycosyl-hydrolase 97 catalytic" evidence="1">
    <location>
        <begin position="292"/>
        <end position="463"/>
    </location>
</feature>
<dbReference type="Pfam" id="PF10566">
    <property type="entry name" value="Glyco_hydro_97"/>
    <property type="match status" value="1"/>
</dbReference>
<gene>
    <name evidence="4" type="ORF">SCARR_00753</name>
</gene>
<evidence type="ECO:0000259" key="2">
    <source>
        <dbReference type="Pfam" id="PF14508"/>
    </source>
</evidence>
<dbReference type="GO" id="GO:0030246">
    <property type="term" value="F:carbohydrate binding"/>
    <property type="evidence" value="ECO:0007669"/>
    <property type="project" value="InterPro"/>
</dbReference>
<dbReference type="RefSeq" id="WP_136060159.1">
    <property type="nucleotide sequence ID" value="NZ_CAAHFH010000001.1"/>
</dbReference>
<feature type="domain" description="Glycosyl-hydrolase 97 N-terminal" evidence="2">
    <location>
        <begin position="28"/>
        <end position="264"/>
    </location>
</feature>
<dbReference type="InterPro" id="IPR052720">
    <property type="entry name" value="Glycosyl_hydrolase_97"/>
</dbReference>
<dbReference type="InterPro" id="IPR019563">
    <property type="entry name" value="GH97_catalytic"/>
</dbReference>
<dbReference type="Pfam" id="PF14509">
    <property type="entry name" value="GH97_C"/>
    <property type="match status" value="1"/>
</dbReference>
<dbReference type="PANTHER" id="PTHR35803">
    <property type="entry name" value="GLUCAN 1,4-ALPHA-GLUCOSIDASE SUSB-RELATED"/>
    <property type="match status" value="1"/>
</dbReference>
<name>A0A6C2UEU7_9BACT</name>
<evidence type="ECO:0000313" key="4">
    <source>
        <dbReference type="EMBL" id="VGO18700.1"/>
    </source>
</evidence>
<dbReference type="AlphaFoldDB" id="A0A6C2UEU7"/>
<reference evidence="4 5" key="1">
    <citation type="submission" date="2019-04" db="EMBL/GenBank/DDBJ databases">
        <authorList>
            <person name="Van Vliet M D."/>
        </authorList>
    </citation>
    <scope>NUCLEOTIDE SEQUENCE [LARGE SCALE GENOMIC DNA]</scope>
    <source>
        <strain evidence="4 5">F21</strain>
    </source>
</reference>
<accession>A0A6C2UEU7</accession>
<dbReference type="InterPro" id="IPR017853">
    <property type="entry name" value="GH"/>
</dbReference>
<dbReference type="InterPro" id="IPR029483">
    <property type="entry name" value="GH97_C"/>
</dbReference>
<keyword evidence="5" id="KW-1185">Reference proteome</keyword>
<evidence type="ECO:0000259" key="1">
    <source>
        <dbReference type="Pfam" id="PF10566"/>
    </source>
</evidence>